<organism evidence="4 5">
    <name type="scientific">Pseudonocardia ammonioxydans</name>
    <dbReference type="NCBI Taxonomy" id="260086"/>
    <lineage>
        <taxon>Bacteria</taxon>
        <taxon>Bacillati</taxon>
        <taxon>Actinomycetota</taxon>
        <taxon>Actinomycetes</taxon>
        <taxon>Pseudonocardiales</taxon>
        <taxon>Pseudonocardiaceae</taxon>
        <taxon>Pseudonocardia</taxon>
    </lineage>
</organism>
<dbReference type="Gene3D" id="1.10.10.10">
    <property type="entry name" value="Winged helix-like DNA-binding domain superfamily/Winged helix DNA-binding domain"/>
    <property type="match status" value="1"/>
</dbReference>
<name>A0A1I4YGG3_PSUAM</name>
<reference evidence="4 5" key="1">
    <citation type="submission" date="2016-10" db="EMBL/GenBank/DDBJ databases">
        <authorList>
            <person name="de Groot N.N."/>
        </authorList>
    </citation>
    <scope>NUCLEOTIDE SEQUENCE [LARGE SCALE GENOMIC DNA]</scope>
    <source>
        <strain evidence="4 5">CGMCC 4.1877</strain>
    </source>
</reference>
<evidence type="ECO:0000313" key="4">
    <source>
        <dbReference type="EMBL" id="SFN37125.1"/>
    </source>
</evidence>
<dbReference type="InterPro" id="IPR011965">
    <property type="entry name" value="PaaX_trns_reg"/>
</dbReference>
<dbReference type="Pfam" id="PF08223">
    <property type="entry name" value="PaaX_C"/>
    <property type="match status" value="1"/>
</dbReference>
<dbReference type="Gene3D" id="1.20.58.1460">
    <property type="match status" value="1"/>
</dbReference>
<dbReference type="PANTHER" id="PTHR30319:SF1">
    <property type="entry name" value="TRANSCRIPTIONAL REPRESSOR PAAX"/>
    <property type="match status" value="1"/>
</dbReference>
<dbReference type="GO" id="GO:0006351">
    <property type="term" value="P:DNA-templated transcription"/>
    <property type="evidence" value="ECO:0007669"/>
    <property type="project" value="InterPro"/>
</dbReference>
<dbReference type="PIRSF" id="PIRSF020623">
    <property type="entry name" value="PaaX"/>
    <property type="match status" value="1"/>
</dbReference>
<dbReference type="Pfam" id="PF20803">
    <property type="entry name" value="PaaX_M"/>
    <property type="match status" value="1"/>
</dbReference>
<evidence type="ECO:0000313" key="5">
    <source>
        <dbReference type="Proteomes" id="UP000199614"/>
    </source>
</evidence>
<dbReference type="AlphaFoldDB" id="A0A1I4YGG3"/>
<evidence type="ECO:0000259" key="2">
    <source>
        <dbReference type="Pfam" id="PF08223"/>
    </source>
</evidence>
<gene>
    <name evidence="4" type="ORF">SAMN05216207_101395</name>
</gene>
<protein>
    <submittedName>
        <fullName evidence="4">Transcriptional regulator, PaaX family</fullName>
    </submittedName>
</protein>
<dbReference type="InterPro" id="IPR048846">
    <property type="entry name" value="PaaX-like_central"/>
</dbReference>
<feature type="domain" description="Transcriptional repressor PaaX-like C-terminal" evidence="2">
    <location>
        <begin position="182"/>
        <end position="268"/>
    </location>
</feature>
<dbReference type="InterPro" id="IPR036388">
    <property type="entry name" value="WH-like_DNA-bd_sf"/>
</dbReference>
<dbReference type="PANTHER" id="PTHR30319">
    <property type="entry name" value="PHENYLACETIC ACID REGULATOR-RELATED TRANSCRIPTIONAL REPRESSOR"/>
    <property type="match status" value="1"/>
</dbReference>
<dbReference type="Pfam" id="PF07848">
    <property type="entry name" value="PaaX"/>
    <property type="match status" value="1"/>
</dbReference>
<feature type="domain" description="Transcriptional repressor PaaX-like central Cas2-like" evidence="3">
    <location>
        <begin position="98"/>
        <end position="169"/>
    </location>
</feature>
<dbReference type="InterPro" id="IPR013225">
    <property type="entry name" value="PaaX_C"/>
</dbReference>
<sequence length="329" mass="36250">MPDDGRARAEPQLLLTSLLGDHWYWRDEHIPSAALVRLLAEFGIGRENARAAMRRLAAKGLLTTSRTGRTTAYGIPPRTSEVIVERTHRMLTFGAATPEWDGYWTVVAFSVPEQEREVRTALRARLRVLGLSALYDGLWVSPRDLAGPARELVAELGIGRATVLRATEVPGGPAGGGPASAFDLDALATDYREFVAAYAPVRAELAAGRIGPADALRIRTELRVAWRTFPERDPDLPAEMLPSEWPRAAARQVFLEVYDRLGPLAEHRFRQVLAEVDPDLAELASHHDSARVAQLHAALGGRRARGDTPFEQAVQARRLDEVQRGRPSV</sequence>
<evidence type="ECO:0000259" key="3">
    <source>
        <dbReference type="Pfam" id="PF20803"/>
    </source>
</evidence>
<evidence type="ECO:0000259" key="1">
    <source>
        <dbReference type="Pfam" id="PF07848"/>
    </source>
</evidence>
<dbReference type="STRING" id="260086.SAMN05216207_101395"/>
<dbReference type="InterPro" id="IPR012906">
    <property type="entry name" value="PaaX-like_N"/>
</dbReference>
<keyword evidence="5" id="KW-1185">Reference proteome</keyword>
<dbReference type="Gene3D" id="3.30.70.2650">
    <property type="match status" value="1"/>
</dbReference>
<accession>A0A1I4YGG3</accession>
<feature type="domain" description="Transcriptional repressor PaaX-like N-terminal" evidence="1">
    <location>
        <begin position="14"/>
        <end position="73"/>
    </location>
</feature>
<proteinExistence type="predicted"/>
<dbReference type="Proteomes" id="UP000199614">
    <property type="component" value="Unassembled WGS sequence"/>
</dbReference>
<dbReference type="EMBL" id="FOUY01000013">
    <property type="protein sequence ID" value="SFN37125.1"/>
    <property type="molecule type" value="Genomic_DNA"/>
</dbReference>